<evidence type="ECO:0000256" key="9">
    <source>
        <dbReference type="SAM" id="Phobius"/>
    </source>
</evidence>
<keyword evidence="8" id="KW-0406">Ion transport</keyword>
<evidence type="ECO:0000256" key="7">
    <source>
        <dbReference type="ARBA" id="ARBA00023136"/>
    </source>
</evidence>
<sequence length="98" mass="10638">MNAILMNNVLYLAASFALVCFALGMVFAAIRLLRGPTAQDRVLALDTLYINGMLTMLVFGIRSGTSVYFDIALLIALFGFVGSTAMARFLLRGEVIEP</sequence>
<dbReference type="GO" id="GO:0015385">
    <property type="term" value="F:sodium:proton antiporter activity"/>
    <property type="evidence" value="ECO:0007669"/>
    <property type="project" value="TreeGrafter"/>
</dbReference>
<feature type="transmembrane region" description="Helical" evidence="9">
    <location>
        <begin position="12"/>
        <end position="30"/>
    </location>
</feature>
<dbReference type="GO" id="GO:0005886">
    <property type="term" value="C:plasma membrane"/>
    <property type="evidence" value="ECO:0007669"/>
    <property type="project" value="UniProtKB-SubCell"/>
</dbReference>
<organism evidence="10 11">
    <name type="scientific">Achromobacter deleyi</name>
    <dbReference type="NCBI Taxonomy" id="1353891"/>
    <lineage>
        <taxon>Bacteria</taxon>
        <taxon>Pseudomonadati</taxon>
        <taxon>Pseudomonadota</taxon>
        <taxon>Betaproteobacteria</taxon>
        <taxon>Burkholderiales</taxon>
        <taxon>Alcaligenaceae</taxon>
        <taxon>Achromobacter</taxon>
    </lineage>
</organism>
<evidence type="ECO:0000256" key="4">
    <source>
        <dbReference type="ARBA" id="ARBA00022475"/>
    </source>
</evidence>
<dbReference type="AlphaFoldDB" id="A0A6S7B9S0"/>
<evidence type="ECO:0000256" key="5">
    <source>
        <dbReference type="ARBA" id="ARBA00022692"/>
    </source>
</evidence>
<dbReference type="NCBIfam" id="NF004812">
    <property type="entry name" value="PRK06161.1"/>
    <property type="match status" value="1"/>
</dbReference>
<comment type="subcellular location">
    <subcellularLocation>
        <location evidence="1 8">Cell membrane</location>
        <topology evidence="1 8">Multi-pass membrane protein</topology>
    </subcellularLocation>
</comment>
<evidence type="ECO:0000256" key="2">
    <source>
        <dbReference type="ARBA" id="ARBA00009212"/>
    </source>
</evidence>
<evidence type="ECO:0000313" key="11">
    <source>
        <dbReference type="Proteomes" id="UP000494111"/>
    </source>
</evidence>
<keyword evidence="6 9" id="KW-1133">Transmembrane helix</keyword>
<proteinExistence type="inferred from homology"/>
<dbReference type="Proteomes" id="UP000494111">
    <property type="component" value="Unassembled WGS sequence"/>
</dbReference>
<keyword evidence="7 8" id="KW-0472">Membrane</keyword>
<keyword evidence="3 8" id="KW-0813">Transport</keyword>
<dbReference type="PIRSF" id="PIRSF028784">
    <property type="entry name" value="MrpF"/>
    <property type="match status" value="1"/>
</dbReference>
<dbReference type="PANTHER" id="PTHR34702">
    <property type="entry name" value="NA(+)/H(+) ANTIPORTER SUBUNIT F1"/>
    <property type="match status" value="1"/>
</dbReference>
<evidence type="ECO:0000256" key="6">
    <source>
        <dbReference type="ARBA" id="ARBA00022989"/>
    </source>
</evidence>
<keyword evidence="8" id="KW-0050">Antiport</keyword>
<gene>
    <name evidence="10" type="primary">mrpF</name>
    <name evidence="10" type="ORF">LMG3458_04182</name>
</gene>
<keyword evidence="5 9" id="KW-0812">Transmembrane</keyword>
<dbReference type="PANTHER" id="PTHR34702:SF1">
    <property type="entry name" value="NA(+)_H(+) ANTIPORTER SUBUNIT F"/>
    <property type="match status" value="1"/>
</dbReference>
<name>A0A6S7B9S0_9BURK</name>
<evidence type="ECO:0000256" key="8">
    <source>
        <dbReference type="PIRNR" id="PIRNR028784"/>
    </source>
</evidence>
<evidence type="ECO:0000256" key="3">
    <source>
        <dbReference type="ARBA" id="ARBA00022448"/>
    </source>
</evidence>
<accession>A0A6S7B9S0</accession>
<dbReference type="Pfam" id="PF04066">
    <property type="entry name" value="MrpF_PhaF"/>
    <property type="match status" value="1"/>
</dbReference>
<protein>
    <submittedName>
        <fullName evidence="10">Na(+)/H(+) antiporter subunit F</fullName>
    </submittedName>
</protein>
<evidence type="ECO:0000256" key="1">
    <source>
        <dbReference type="ARBA" id="ARBA00004651"/>
    </source>
</evidence>
<keyword evidence="4 8" id="KW-1003">Cell membrane</keyword>
<feature type="transmembrane region" description="Helical" evidence="9">
    <location>
        <begin position="67"/>
        <end position="91"/>
    </location>
</feature>
<feature type="transmembrane region" description="Helical" evidence="9">
    <location>
        <begin position="42"/>
        <end position="61"/>
    </location>
</feature>
<reference evidence="10 11" key="1">
    <citation type="submission" date="2020-04" db="EMBL/GenBank/DDBJ databases">
        <authorList>
            <person name="De Canck E."/>
        </authorList>
    </citation>
    <scope>NUCLEOTIDE SEQUENCE [LARGE SCALE GENOMIC DNA]</scope>
    <source>
        <strain evidence="10 11">LMG 3458</strain>
    </source>
</reference>
<dbReference type="InterPro" id="IPR007208">
    <property type="entry name" value="MrpF/PhaF-like"/>
</dbReference>
<evidence type="ECO:0000313" key="10">
    <source>
        <dbReference type="EMBL" id="CAB3723443.1"/>
    </source>
</evidence>
<dbReference type="EMBL" id="CADIJO010000015">
    <property type="protein sequence ID" value="CAB3723443.1"/>
    <property type="molecule type" value="Genomic_DNA"/>
</dbReference>
<comment type="similarity">
    <text evidence="2 8">Belongs to the CPA3 antiporters (TC 2.A.63) subunit F family.</text>
</comment>